<feature type="transmembrane region" description="Helical" evidence="7">
    <location>
        <begin position="195"/>
        <end position="216"/>
    </location>
</feature>
<keyword evidence="10" id="KW-1185">Reference proteome</keyword>
<feature type="transmembrane region" description="Helical" evidence="7">
    <location>
        <begin position="64"/>
        <end position="88"/>
    </location>
</feature>
<keyword evidence="3" id="KW-1003">Cell membrane</keyword>
<dbReference type="PROSITE" id="PS50928">
    <property type="entry name" value="ABC_TM1"/>
    <property type="match status" value="1"/>
</dbReference>
<sequence length="221" mass="23966">MNYFKNAIAIKEEFLSATISTIYMVFFTAIIAGIIGLILGIILTVTERDGILENKIVNSLLDKIINLFRSIPFIILLAILAPLTRVIVGTRIGEKAAIVPLVFGTFPFFARQVQNVLLEVDSGIIEAAEAMGSSEIEIITRVYLKESLPSLIRVCAITLISLIGLSAMAGAIGAGGLGKLAIAQGYNRFQDDVTLVSMFIILIIVYIIQGISNILIKKTIH</sequence>
<gene>
    <name evidence="9" type="ORF">J2Z71_000172</name>
</gene>
<dbReference type="RefSeq" id="WP_210059959.1">
    <property type="nucleotide sequence ID" value="NZ_JAGGLJ010000001.1"/>
</dbReference>
<proteinExistence type="inferred from homology"/>
<dbReference type="EMBL" id="JAGGLJ010000001">
    <property type="protein sequence ID" value="MBP2024657.1"/>
    <property type="molecule type" value="Genomic_DNA"/>
</dbReference>
<protein>
    <submittedName>
        <fullName evidence="9">D-methionine transport system permease protein</fullName>
    </submittedName>
</protein>
<organism evidence="9 10">
    <name type="scientific">Peptoniphilus stercorisuis</name>
    <dbReference type="NCBI Taxonomy" id="1436965"/>
    <lineage>
        <taxon>Bacteria</taxon>
        <taxon>Bacillati</taxon>
        <taxon>Bacillota</taxon>
        <taxon>Tissierellia</taxon>
        <taxon>Tissierellales</taxon>
        <taxon>Peptoniphilaceae</taxon>
        <taxon>Peptoniphilus</taxon>
    </lineage>
</organism>
<dbReference type="PANTHER" id="PTHR30450">
    <property type="entry name" value="ABC TRANSPORTER PERMEASE"/>
    <property type="match status" value="1"/>
</dbReference>
<comment type="caution">
    <text evidence="9">The sequence shown here is derived from an EMBL/GenBank/DDBJ whole genome shotgun (WGS) entry which is preliminary data.</text>
</comment>
<dbReference type="InterPro" id="IPR000515">
    <property type="entry name" value="MetI-like"/>
</dbReference>
<evidence type="ECO:0000256" key="7">
    <source>
        <dbReference type="RuleBase" id="RU363032"/>
    </source>
</evidence>
<evidence type="ECO:0000256" key="1">
    <source>
        <dbReference type="ARBA" id="ARBA00004651"/>
    </source>
</evidence>
<dbReference type="CDD" id="cd06261">
    <property type="entry name" value="TM_PBP2"/>
    <property type="match status" value="1"/>
</dbReference>
<evidence type="ECO:0000256" key="6">
    <source>
        <dbReference type="ARBA" id="ARBA00023136"/>
    </source>
</evidence>
<evidence type="ECO:0000313" key="10">
    <source>
        <dbReference type="Proteomes" id="UP001519306"/>
    </source>
</evidence>
<keyword evidence="2 7" id="KW-0813">Transport</keyword>
<evidence type="ECO:0000313" key="9">
    <source>
        <dbReference type="EMBL" id="MBP2024657.1"/>
    </source>
</evidence>
<evidence type="ECO:0000256" key="5">
    <source>
        <dbReference type="ARBA" id="ARBA00022989"/>
    </source>
</evidence>
<evidence type="ECO:0000256" key="2">
    <source>
        <dbReference type="ARBA" id="ARBA00022448"/>
    </source>
</evidence>
<keyword evidence="6 7" id="KW-0472">Membrane</keyword>
<reference evidence="9 10" key="1">
    <citation type="submission" date="2021-03" db="EMBL/GenBank/DDBJ databases">
        <title>Genomic Encyclopedia of Type Strains, Phase IV (KMG-IV): sequencing the most valuable type-strain genomes for metagenomic binning, comparative biology and taxonomic classification.</title>
        <authorList>
            <person name="Goeker M."/>
        </authorList>
    </citation>
    <scope>NUCLEOTIDE SEQUENCE [LARGE SCALE GENOMIC DNA]</scope>
    <source>
        <strain evidence="9 10">DSM 27563</strain>
    </source>
</reference>
<name>A0ABS4KA53_9FIRM</name>
<dbReference type="Gene3D" id="1.10.3720.10">
    <property type="entry name" value="MetI-like"/>
    <property type="match status" value="1"/>
</dbReference>
<dbReference type="Pfam" id="PF00528">
    <property type="entry name" value="BPD_transp_1"/>
    <property type="match status" value="1"/>
</dbReference>
<feature type="transmembrane region" description="Helical" evidence="7">
    <location>
        <begin position="151"/>
        <end position="175"/>
    </location>
</feature>
<evidence type="ECO:0000256" key="4">
    <source>
        <dbReference type="ARBA" id="ARBA00022692"/>
    </source>
</evidence>
<dbReference type="InterPro" id="IPR051322">
    <property type="entry name" value="AA_ABC_Transporter_Permease"/>
</dbReference>
<evidence type="ECO:0000259" key="8">
    <source>
        <dbReference type="PROSITE" id="PS50928"/>
    </source>
</evidence>
<evidence type="ECO:0000256" key="3">
    <source>
        <dbReference type="ARBA" id="ARBA00022475"/>
    </source>
</evidence>
<comment type="subcellular location">
    <subcellularLocation>
        <location evidence="1 7">Cell membrane</location>
        <topology evidence="1 7">Multi-pass membrane protein</topology>
    </subcellularLocation>
</comment>
<feature type="domain" description="ABC transmembrane type-1" evidence="8">
    <location>
        <begin position="18"/>
        <end position="212"/>
    </location>
</feature>
<keyword evidence="5 7" id="KW-1133">Transmembrane helix</keyword>
<feature type="transmembrane region" description="Helical" evidence="7">
    <location>
        <begin position="21"/>
        <end position="44"/>
    </location>
</feature>
<dbReference type="InterPro" id="IPR035906">
    <property type="entry name" value="MetI-like_sf"/>
</dbReference>
<keyword evidence="4 7" id="KW-0812">Transmembrane</keyword>
<dbReference type="Proteomes" id="UP001519306">
    <property type="component" value="Unassembled WGS sequence"/>
</dbReference>
<comment type="similarity">
    <text evidence="7">Belongs to the binding-protein-dependent transport system permease family.</text>
</comment>
<accession>A0ABS4KA53</accession>
<dbReference type="PANTHER" id="PTHR30450:SF1">
    <property type="entry name" value="D-METHIONINE TRANSPORT SYSTEM PERMEASE PROTEIN METI-RELATED"/>
    <property type="match status" value="1"/>
</dbReference>
<dbReference type="SUPFAM" id="SSF161098">
    <property type="entry name" value="MetI-like"/>
    <property type="match status" value="1"/>
</dbReference>